<sequence>MESGDGIEQDIIYMHMEADPTTDDVTMQQHANKNQVVTSIGGDRVANGRDAGNVVSVGPGVESYDCSIKQDNV</sequence>
<dbReference type="Proteomes" id="UP000288216">
    <property type="component" value="Unassembled WGS sequence"/>
</dbReference>
<dbReference type="AlphaFoldDB" id="A0A401NLZ1"/>
<evidence type="ECO:0000313" key="1">
    <source>
        <dbReference type="EMBL" id="GCB61859.1"/>
    </source>
</evidence>
<accession>A0A401NLZ1</accession>
<dbReference type="EMBL" id="BFAA01002526">
    <property type="protein sequence ID" value="GCB61859.1"/>
    <property type="molecule type" value="Genomic_DNA"/>
</dbReference>
<proteinExistence type="predicted"/>
<keyword evidence="2" id="KW-1185">Reference proteome</keyword>
<organism evidence="1 2">
    <name type="scientific">Scyliorhinus torazame</name>
    <name type="common">Cloudy catshark</name>
    <name type="synonym">Catulus torazame</name>
    <dbReference type="NCBI Taxonomy" id="75743"/>
    <lineage>
        <taxon>Eukaryota</taxon>
        <taxon>Metazoa</taxon>
        <taxon>Chordata</taxon>
        <taxon>Craniata</taxon>
        <taxon>Vertebrata</taxon>
        <taxon>Chondrichthyes</taxon>
        <taxon>Elasmobranchii</taxon>
        <taxon>Galeomorphii</taxon>
        <taxon>Galeoidea</taxon>
        <taxon>Carcharhiniformes</taxon>
        <taxon>Scyliorhinidae</taxon>
        <taxon>Scyliorhinus</taxon>
    </lineage>
</organism>
<comment type="caution">
    <text evidence="1">The sequence shown here is derived from an EMBL/GenBank/DDBJ whole genome shotgun (WGS) entry which is preliminary data.</text>
</comment>
<protein>
    <submittedName>
        <fullName evidence="1">Uncharacterized protein</fullName>
    </submittedName>
</protein>
<name>A0A401NLZ1_SCYTO</name>
<gene>
    <name evidence="1" type="ORF">scyTo_0007121</name>
</gene>
<evidence type="ECO:0000313" key="2">
    <source>
        <dbReference type="Proteomes" id="UP000288216"/>
    </source>
</evidence>
<reference evidence="1 2" key="1">
    <citation type="journal article" date="2018" name="Nat. Ecol. Evol.">
        <title>Shark genomes provide insights into elasmobranch evolution and the origin of vertebrates.</title>
        <authorList>
            <person name="Hara Y"/>
            <person name="Yamaguchi K"/>
            <person name="Onimaru K"/>
            <person name="Kadota M"/>
            <person name="Koyanagi M"/>
            <person name="Keeley SD"/>
            <person name="Tatsumi K"/>
            <person name="Tanaka K"/>
            <person name="Motone F"/>
            <person name="Kageyama Y"/>
            <person name="Nozu R"/>
            <person name="Adachi N"/>
            <person name="Nishimura O"/>
            <person name="Nakagawa R"/>
            <person name="Tanegashima C"/>
            <person name="Kiyatake I"/>
            <person name="Matsumoto R"/>
            <person name="Murakumo K"/>
            <person name="Nishida K"/>
            <person name="Terakita A"/>
            <person name="Kuratani S"/>
            <person name="Sato K"/>
            <person name="Hyodo S Kuraku.S."/>
        </authorList>
    </citation>
    <scope>NUCLEOTIDE SEQUENCE [LARGE SCALE GENOMIC DNA]</scope>
</reference>